<dbReference type="STRING" id="410359.Pcal_0321"/>
<dbReference type="KEGG" id="pcl:Pcal_0321"/>
<organism evidence="1 2">
    <name type="scientific">Pyrobaculum calidifontis (strain DSM 21063 / JCM 11548 / VA1)</name>
    <dbReference type="NCBI Taxonomy" id="410359"/>
    <lineage>
        <taxon>Archaea</taxon>
        <taxon>Thermoproteota</taxon>
        <taxon>Thermoprotei</taxon>
        <taxon>Thermoproteales</taxon>
        <taxon>Thermoproteaceae</taxon>
        <taxon>Pyrobaculum</taxon>
    </lineage>
</organism>
<dbReference type="AlphaFoldDB" id="A3MSY9"/>
<dbReference type="eggNOG" id="arCOG05616">
    <property type="taxonomic scope" value="Archaea"/>
</dbReference>
<evidence type="ECO:0000313" key="1">
    <source>
        <dbReference type="EMBL" id="ABO07756.1"/>
    </source>
</evidence>
<keyword evidence="2" id="KW-1185">Reference proteome</keyword>
<sequence>MLWLFLTLVITLGTLASPLYAAITITYVGNFTYKTTDTVHISFKFNTIAPAYGDLVSVEYPYGATTTSVWDVEFLDLRNRAWPTVRVFSTAWEGRWDRDLVYVLNLYYFAPGQDWVLERYRVDWSGLTLYFCKVVKTPNRVSDTIKFETSRSQVQFFDYRSIKVSLPIQYRVPWYCDYVVKDLWICGGSLCFISFDEQNTYSVSAPSSWHAEEINGFKAGDVVKWGGVEAKIPNPWTYRNAPFPSSGSFLYDISISVTAEPELWGSVELAPPREIPLYISRAVFGKPTDCSPPFCFLINSVGNSTWVGTHWVWNSTMYSAAFKTSFNLRPYIAFAPSALRPALTRGISIELPLGSAVGFRVAVLWELDMAARRVWINSALGTFLRAAGTDGALIDYEEVSKNKKLAYSTPPLSTGHGVKWAELQIAVDENTRAIKTAWYSPPDPCAQWPQQIFTCVYRQPVFTKVNGVWVSYARVGPPGRGWPMRWLELVDWLIPYSFLNGRGTDLLSMLYGDYALFYDHVYRLRTWAFNPATGDFDVPSELVIRGARVSLVSLATSLGEYRNTTRDNAKLFYYTSSPYYGQFYNYLFEGVSNWELPAGWTDALPLGLAGMLSNETSPWLVSLVPTTACTSPICVDIKPTLWGPTPSPVADVALPGAGYSLLITYIGEPRTVTVRIYVERGQILQRTASGIAHEPICNAPLATVSKTWVPLDGVYVGPGWWLPYKPLAPCESAQINVNSIYTTPGNYTGPVLVTIEEAETGKRYHFAFIVTNDVSLELRSTSRAPPVYTANAEVPLNTTALLYLGGSPYFHGLPGAGEGGRRFAFRCVTTTVSGRSYADVAQGAAQLSVAGDFWGEVEIWIKARVKEVQVLPIFEAADPERGLVKVSGGTGVVGFAFYLFRDGTWVQKAAVAGSCAVVNASKIAPWDPVLVLPIVDWRAFVYPNGEAQIPRPRAALLSKTWADLPQTETSTVEAWPCSR</sequence>
<proteinExistence type="predicted"/>
<reference evidence="1" key="1">
    <citation type="submission" date="2007-02" db="EMBL/GenBank/DDBJ databases">
        <title>Complete sequence of Pyrobaculum calidifontis JCM 11548.</title>
        <authorList>
            <consortium name="US DOE Joint Genome Institute"/>
            <person name="Copeland A."/>
            <person name="Lucas S."/>
            <person name="Lapidus A."/>
            <person name="Barry K."/>
            <person name="Glavina del Rio T."/>
            <person name="Dalin E."/>
            <person name="Tice H."/>
            <person name="Pitluck S."/>
            <person name="Chain P."/>
            <person name="Malfatti S."/>
            <person name="Shin M."/>
            <person name="Vergez L."/>
            <person name="Schmutz J."/>
            <person name="Larimer F."/>
            <person name="Land M."/>
            <person name="Hauser L."/>
            <person name="Kyrpides N."/>
            <person name="Mikhailova N."/>
            <person name="Cozen A.E."/>
            <person name="Fitz-Gibbon S.T."/>
            <person name="House C.H."/>
            <person name="Saltikov C."/>
            <person name="Lowe T.M."/>
            <person name="Richardson P."/>
        </authorList>
    </citation>
    <scope>NUCLEOTIDE SEQUENCE [LARGE SCALE GENOMIC DNA]</scope>
    <source>
        <strain evidence="1">JCM 11548</strain>
    </source>
</reference>
<protein>
    <submittedName>
        <fullName evidence="1">Uncharacterized protein</fullName>
    </submittedName>
</protein>
<evidence type="ECO:0000313" key="2">
    <source>
        <dbReference type="Proteomes" id="UP000001431"/>
    </source>
</evidence>
<name>A3MSY9_PYRCJ</name>
<dbReference type="HOGENOM" id="CLU_299899_0_0_2"/>
<accession>A3MSY9</accession>
<dbReference type="EMBL" id="CP000561">
    <property type="protein sequence ID" value="ABO07756.1"/>
    <property type="molecule type" value="Genomic_DNA"/>
</dbReference>
<gene>
    <name evidence="1" type="ordered locus">Pcal_0321</name>
</gene>
<dbReference type="Proteomes" id="UP000001431">
    <property type="component" value="Chromosome"/>
</dbReference>